<reference evidence="13 14" key="1">
    <citation type="journal article" date="2015" name="Genome Announc.">
        <title>Expanding the biotechnology potential of lactobacilli through comparative genomics of 213 strains and associated genera.</title>
        <authorList>
            <person name="Sun Z."/>
            <person name="Harris H.M."/>
            <person name="McCann A."/>
            <person name="Guo C."/>
            <person name="Argimon S."/>
            <person name="Zhang W."/>
            <person name="Yang X."/>
            <person name="Jeffery I.B."/>
            <person name="Cooney J.C."/>
            <person name="Kagawa T.F."/>
            <person name="Liu W."/>
            <person name="Song Y."/>
            <person name="Salvetti E."/>
            <person name="Wrobel A."/>
            <person name="Rasinkangas P."/>
            <person name="Parkhill J."/>
            <person name="Rea M.C."/>
            <person name="O'Sullivan O."/>
            <person name="Ritari J."/>
            <person name="Douillard F.P."/>
            <person name="Paul Ross R."/>
            <person name="Yang R."/>
            <person name="Briner A.E."/>
            <person name="Felis G.E."/>
            <person name="de Vos W.M."/>
            <person name="Barrangou R."/>
            <person name="Klaenhammer T.R."/>
            <person name="Caufield P.W."/>
            <person name="Cui Y."/>
            <person name="Zhang H."/>
            <person name="O'Toole P.W."/>
        </authorList>
    </citation>
    <scope>NUCLEOTIDE SEQUENCE [LARGE SCALE GENOMIC DNA]</scope>
    <source>
        <strain evidence="13 14">DSM 19910</strain>
    </source>
</reference>
<sequence>MGHVGKKNIYLSWPFVYSMLILNYMGQGSWIMTHIQQDNLLEQSSNPFFEILPGQWRFVGVILATLAAIIASQALISGAYTLVSEAINLKVVPRLRTFYPSDTRGQMYISTVNWILCIIGLLVVWSFRTSHNMEATYGLSITITMLMTTILLFEFIKKHGQLITAGVFLILFGSIEAVFLIASLGKFIHGGYATLIIMSAILAVMIIWFYGNKRREAISKQDDYLSLKNYRKQLINLSQDEKEPLFATNLVYIANMHQNYLLKRAIIYSLIGSKPKRAAVYWFVTVHESSDPYEKSYAVDMLGSSNLVHVIFNLGFKVEPQIHAYIKQIANDLIKQGVLAPQFLRYAIDKHGIVGDFKYVISNQYYTDLLNLPNVYTWDRFLIGGRLWLQSHTVAPSSFYGLEFSDVVEEFVPLFIENQKRKKLTQLFVKNTVKKNNKS</sequence>
<keyword evidence="6" id="KW-0630">Potassium</keyword>
<keyword evidence="9 10" id="KW-0472">Membrane</keyword>
<keyword evidence="2" id="KW-0813">Transport</keyword>
<dbReference type="PATRIC" id="fig|1423731.3.peg.782"/>
<dbReference type="EMBL" id="AZEF01000013">
    <property type="protein sequence ID" value="KRL02419.1"/>
    <property type="molecule type" value="Genomic_DNA"/>
</dbReference>
<feature type="transmembrane region" description="Helical" evidence="10">
    <location>
        <begin position="12"/>
        <end position="35"/>
    </location>
</feature>
<accession>A0A0R1MDX6</accession>
<dbReference type="STRING" id="1423731.FC81_GL000763"/>
<evidence type="ECO:0000256" key="2">
    <source>
        <dbReference type="ARBA" id="ARBA00022448"/>
    </source>
</evidence>
<evidence type="ECO:0000256" key="7">
    <source>
        <dbReference type="ARBA" id="ARBA00022989"/>
    </source>
</evidence>
<dbReference type="PANTHER" id="PTHR30540">
    <property type="entry name" value="OSMOTIC STRESS POTASSIUM TRANSPORTER"/>
    <property type="match status" value="1"/>
</dbReference>
<feature type="domain" description="K+ potassium transporter integral membrane" evidence="11">
    <location>
        <begin position="1"/>
        <end position="222"/>
    </location>
</feature>
<gene>
    <name evidence="13" type="ORF">FC81_GL000763</name>
</gene>
<dbReference type="GO" id="GO:0016020">
    <property type="term" value="C:membrane"/>
    <property type="evidence" value="ECO:0007669"/>
    <property type="project" value="UniProtKB-SubCell"/>
</dbReference>
<organism evidence="13 14">
    <name type="scientific">Liquorilactobacillus capillatus DSM 19910</name>
    <dbReference type="NCBI Taxonomy" id="1423731"/>
    <lineage>
        <taxon>Bacteria</taxon>
        <taxon>Bacillati</taxon>
        <taxon>Bacillota</taxon>
        <taxon>Bacilli</taxon>
        <taxon>Lactobacillales</taxon>
        <taxon>Lactobacillaceae</taxon>
        <taxon>Liquorilactobacillus</taxon>
    </lineage>
</organism>
<dbReference type="PANTHER" id="PTHR30540:SF83">
    <property type="entry name" value="K+ POTASSIUM TRANSPORTER"/>
    <property type="match status" value="1"/>
</dbReference>
<keyword evidence="5" id="KW-0769">Symport</keyword>
<dbReference type="GO" id="GO:0015293">
    <property type="term" value="F:symporter activity"/>
    <property type="evidence" value="ECO:0007669"/>
    <property type="project" value="UniProtKB-KW"/>
</dbReference>
<dbReference type="Pfam" id="PF02705">
    <property type="entry name" value="K_trans"/>
    <property type="match status" value="1"/>
</dbReference>
<name>A0A0R1MDX6_9LACO</name>
<dbReference type="Pfam" id="PF22776">
    <property type="entry name" value="K_trans_C"/>
    <property type="match status" value="1"/>
</dbReference>
<keyword evidence="3" id="KW-0633">Potassium transport</keyword>
<feature type="domain" description="K+ potassium transporter C-terminal" evidence="12">
    <location>
        <begin position="250"/>
        <end position="409"/>
    </location>
</feature>
<comment type="caution">
    <text evidence="13">The sequence shown here is derived from an EMBL/GenBank/DDBJ whole genome shotgun (WGS) entry which is preliminary data.</text>
</comment>
<keyword evidence="7 10" id="KW-1133">Transmembrane helix</keyword>
<evidence type="ECO:0000313" key="14">
    <source>
        <dbReference type="Proteomes" id="UP000051621"/>
    </source>
</evidence>
<keyword evidence="14" id="KW-1185">Reference proteome</keyword>
<feature type="transmembrane region" description="Helical" evidence="10">
    <location>
        <begin position="105"/>
        <end position="125"/>
    </location>
</feature>
<keyword evidence="4 10" id="KW-0812">Transmembrane</keyword>
<evidence type="ECO:0000256" key="6">
    <source>
        <dbReference type="ARBA" id="ARBA00022958"/>
    </source>
</evidence>
<evidence type="ECO:0000259" key="11">
    <source>
        <dbReference type="Pfam" id="PF02705"/>
    </source>
</evidence>
<dbReference type="InterPro" id="IPR053951">
    <property type="entry name" value="K_trans_N"/>
</dbReference>
<evidence type="ECO:0000256" key="8">
    <source>
        <dbReference type="ARBA" id="ARBA00023065"/>
    </source>
</evidence>
<comment type="subcellular location">
    <subcellularLocation>
        <location evidence="1">Membrane</location>
        <topology evidence="1">Multi-pass membrane protein</topology>
    </subcellularLocation>
</comment>
<dbReference type="InterPro" id="IPR053952">
    <property type="entry name" value="K_trans_C"/>
</dbReference>
<dbReference type="InterPro" id="IPR003855">
    <property type="entry name" value="K+_transporter"/>
</dbReference>
<keyword evidence="8" id="KW-0406">Ion transport</keyword>
<feature type="transmembrane region" description="Helical" evidence="10">
    <location>
        <begin position="137"/>
        <end position="155"/>
    </location>
</feature>
<evidence type="ECO:0000313" key="13">
    <source>
        <dbReference type="EMBL" id="KRL02419.1"/>
    </source>
</evidence>
<dbReference type="AlphaFoldDB" id="A0A0R1MDX6"/>
<protein>
    <submittedName>
        <fullName evidence="13">Potassium transport system protein kup</fullName>
    </submittedName>
</protein>
<evidence type="ECO:0000256" key="4">
    <source>
        <dbReference type="ARBA" id="ARBA00022692"/>
    </source>
</evidence>
<feature type="transmembrane region" description="Helical" evidence="10">
    <location>
        <begin position="190"/>
        <end position="211"/>
    </location>
</feature>
<proteinExistence type="predicted"/>
<dbReference type="GO" id="GO:0015079">
    <property type="term" value="F:potassium ion transmembrane transporter activity"/>
    <property type="evidence" value="ECO:0007669"/>
    <property type="project" value="InterPro"/>
</dbReference>
<feature type="transmembrane region" description="Helical" evidence="10">
    <location>
        <begin position="55"/>
        <end position="84"/>
    </location>
</feature>
<evidence type="ECO:0000256" key="1">
    <source>
        <dbReference type="ARBA" id="ARBA00004141"/>
    </source>
</evidence>
<evidence type="ECO:0000259" key="12">
    <source>
        <dbReference type="Pfam" id="PF22776"/>
    </source>
</evidence>
<evidence type="ECO:0000256" key="10">
    <source>
        <dbReference type="SAM" id="Phobius"/>
    </source>
</evidence>
<feature type="transmembrane region" description="Helical" evidence="10">
    <location>
        <begin position="162"/>
        <end position="184"/>
    </location>
</feature>
<evidence type="ECO:0000256" key="5">
    <source>
        <dbReference type="ARBA" id="ARBA00022847"/>
    </source>
</evidence>
<dbReference type="Proteomes" id="UP000051621">
    <property type="component" value="Unassembled WGS sequence"/>
</dbReference>
<evidence type="ECO:0000256" key="9">
    <source>
        <dbReference type="ARBA" id="ARBA00023136"/>
    </source>
</evidence>
<evidence type="ECO:0000256" key="3">
    <source>
        <dbReference type="ARBA" id="ARBA00022538"/>
    </source>
</evidence>